<dbReference type="Proteomes" id="UP000230069">
    <property type="component" value="Unassembled WGS sequence"/>
</dbReference>
<accession>A0A2G5DRP0</accession>
<proteinExistence type="predicted"/>
<dbReference type="Pfam" id="PF01063">
    <property type="entry name" value="Aminotran_4"/>
    <property type="match status" value="1"/>
</dbReference>
<dbReference type="InterPro" id="IPR001544">
    <property type="entry name" value="Aminotrans_IV"/>
</dbReference>
<dbReference type="PANTHER" id="PTHR47703:SF2">
    <property type="entry name" value="D-AMINOACID AMINOTRANSFERASE-LIKE PLP-DEPENDENT ENZYMES SUPERFAMILY PROTEIN"/>
    <property type="match status" value="1"/>
</dbReference>
<dbReference type="InterPro" id="IPR036038">
    <property type="entry name" value="Aminotransferase-like"/>
</dbReference>
<dbReference type="SUPFAM" id="SSF56752">
    <property type="entry name" value="D-aminoacid aminotransferase-like PLP-dependent enzymes"/>
    <property type="match status" value="1"/>
</dbReference>
<dbReference type="InterPro" id="IPR043132">
    <property type="entry name" value="BCAT-like_C"/>
</dbReference>
<evidence type="ECO:0000313" key="1">
    <source>
        <dbReference type="EMBL" id="PIA46096.1"/>
    </source>
</evidence>
<dbReference type="InParanoid" id="A0A2G5DRP0"/>
<protein>
    <recommendedName>
        <fullName evidence="3">Aminotransferase class IV</fullName>
    </recommendedName>
</protein>
<dbReference type="Gene3D" id="3.20.10.10">
    <property type="entry name" value="D-amino Acid Aminotransferase, subunit A, domain 2"/>
    <property type="match status" value="1"/>
</dbReference>
<reference evidence="1 2" key="1">
    <citation type="submission" date="2017-09" db="EMBL/GenBank/DDBJ databases">
        <title>WGS assembly of Aquilegia coerulea Goldsmith.</title>
        <authorList>
            <person name="Hodges S."/>
            <person name="Kramer E."/>
            <person name="Nordborg M."/>
            <person name="Tomkins J."/>
            <person name="Borevitz J."/>
            <person name="Derieg N."/>
            <person name="Yan J."/>
            <person name="Mihaltcheva S."/>
            <person name="Hayes R.D."/>
            <person name="Rokhsar D."/>
        </authorList>
    </citation>
    <scope>NUCLEOTIDE SEQUENCE [LARGE SCALE GENOMIC DNA]</scope>
    <source>
        <strain evidence="2">cv. Goldsmith</strain>
    </source>
</reference>
<keyword evidence="2" id="KW-1185">Reference proteome</keyword>
<dbReference type="PANTHER" id="PTHR47703">
    <property type="entry name" value="D-AMINOACID AMINOTRANSFERASE-LIKE PLP-DEPENDENT ENZYMES SUPERFAMILY PROTEIN"/>
    <property type="match status" value="1"/>
</dbReference>
<sequence>MSNCRFLVINGIISQPSSEVPQISSFLETHSGAYTTTRTHNNGTCVMFWERHLHRLAESVRILAESKPDFLFGLENSRVSSSFSSSSLSWESVINPLVNDSLRKVLPVSLKEKSSEEELVITTLVTGNSRNFEREDGKILKDVDVFVHVSVYVPPVFGVRENGAHLAVVGHGRDVARAKFSKWVRIRKNLEKLRPPLATELLLSDDGDQILEGSVTNFFIVSQKDSSNTLEENHFDLKRECPYEVQTAPLADGVLPGIIRQLVIEVCFSRGIPFREVAPQWSKRELWHEAFITNSLRLVQHVETIRVPSSWELLELKTWKEVNWEETCFKEGPGILTSEIQREIMKRADLEGCQVSDFA</sequence>
<dbReference type="FunCoup" id="A0A2G5DRP0">
    <property type="interactions" value="691"/>
</dbReference>
<dbReference type="Gene3D" id="3.30.470.10">
    <property type="match status" value="1"/>
</dbReference>
<organism evidence="1 2">
    <name type="scientific">Aquilegia coerulea</name>
    <name type="common">Rocky mountain columbine</name>
    <dbReference type="NCBI Taxonomy" id="218851"/>
    <lineage>
        <taxon>Eukaryota</taxon>
        <taxon>Viridiplantae</taxon>
        <taxon>Streptophyta</taxon>
        <taxon>Embryophyta</taxon>
        <taxon>Tracheophyta</taxon>
        <taxon>Spermatophyta</taxon>
        <taxon>Magnoliopsida</taxon>
        <taxon>Ranunculales</taxon>
        <taxon>Ranunculaceae</taxon>
        <taxon>Thalictroideae</taxon>
        <taxon>Aquilegia</taxon>
    </lineage>
</organism>
<dbReference type="EMBL" id="KZ305033">
    <property type="protein sequence ID" value="PIA46096.1"/>
    <property type="molecule type" value="Genomic_DNA"/>
</dbReference>
<evidence type="ECO:0000313" key="2">
    <source>
        <dbReference type="Proteomes" id="UP000230069"/>
    </source>
</evidence>
<dbReference type="InterPro" id="IPR043131">
    <property type="entry name" value="BCAT-like_N"/>
</dbReference>
<evidence type="ECO:0008006" key="3">
    <source>
        <dbReference type="Google" id="ProtNLM"/>
    </source>
</evidence>
<dbReference type="OrthoDB" id="59470at2759"/>
<dbReference type="AlphaFoldDB" id="A0A2G5DRP0"/>
<dbReference type="GO" id="GO:0003824">
    <property type="term" value="F:catalytic activity"/>
    <property type="evidence" value="ECO:0007669"/>
    <property type="project" value="InterPro"/>
</dbReference>
<name>A0A2G5DRP0_AQUCA</name>
<gene>
    <name evidence="1" type="ORF">AQUCO_01600394v1</name>
</gene>